<dbReference type="EMBL" id="BART01020468">
    <property type="protein sequence ID" value="GAH04107.1"/>
    <property type="molecule type" value="Genomic_DNA"/>
</dbReference>
<proteinExistence type="predicted"/>
<gene>
    <name evidence="1" type="ORF">S01H4_38024</name>
</gene>
<reference evidence="1" key="1">
    <citation type="journal article" date="2014" name="Front. Microbiol.">
        <title>High frequency of phylogenetically diverse reductive dehalogenase-homologous genes in deep subseafloor sedimentary metagenomes.</title>
        <authorList>
            <person name="Kawai M."/>
            <person name="Futagami T."/>
            <person name="Toyoda A."/>
            <person name="Takaki Y."/>
            <person name="Nishi S."/>
            <person name="Hori S."/>
            <person name="Arai W."/>
            <person name="Tsubouchi T."/>
            <person name="Morono Y."/>
            <person name="Uchiyama I."/>
            <person name="Ito T."/>
            <person name="Fujiyama A."/>
            <person name="Inagaki F."/>
            <person name="Takami H."/>
        </authorList>
    </citation>
    <scope>NUCLEOTIDE SEQUENCE</scope>
    <source>
        <strain evidence="1">Expedition CK06-06</strain>
    </source>
</reference>
<organism evidence="1">
    <name type="scientific">marine sediment metagenome</name>
    <dbReference type="NCBI Taxonomy" id="412755"/>
    <lineage>
        <taxon>unclassified sequences</taxon>
        <taxon>metagenomes</taxon>
        <taxon>ecological metagenomes</taxon>
    </lineage>
</organism>
<dbReference type="AlphaFoldDB" id="X1C9K3"/>
<sequence length="89" mass="9960">MPTSTDDAITYYAGHGIISDPGRFARLYDNLPQDMASCVLLAGIYLRYVGYWNDVRNGWGNDIRCAWIDRIVSHCLNARTCNLGNDCIG</sequence>
<accession>X1C9K3</accession>
<protein>
    <submittedName>
        <fullName evidence="1">Uncharacterized protein</fullName>
    </submittedName>
</protein>
<name>X1C9K3_9ZZZZ</name>
<comment type="caution">
    <text evidence="1">The sequence shown here is derived from an EMBL/GenBank/DDBJ whole genome shotgun (WGS) entry which is preliminary data.</text>
</comment>
<evidence type="ECO:0000313" key="1">
    <source>
        <dbReference type="EMBL" id="GAH04107.1"/>
    </source>
</evidence>